<dbReference type="AlphaFoldDB" id="A0A101TS83"/>
<evidence type="ECO:0000313" key="3">
    <source>
        <dbReference type="Proteomes" id="UP000053429"/>
    </source>
</evidence>
<feature type="region of interest" description="Disordered" evidence="1">
    <location>
        <begin position="38"/>
        <end position="107"/>
    </location>
</feature>
<gene>
    <name evidence="2" type="ORF">AQJ67_29295</name>
</gene>
<accession>A0A101TS83</accession>
<evidence type="ECO:0000313" key="2">
    <source>
        <dbReference type="EMBL" id="KUN97524.1"/>
    </source>
</evidence>
<feature type="region of interest" description="Disordered" evidence="1">
    <location>
        <begin position="1"/>
        <end position="26"/>
    </location>
</feature>
<organism evidence="2 3">
    <name type="scientific">Streptomyces caeruleatus</name>
    <dbReference type="NCBI Taxonomy" id="661399"/>
    <lineage>
        <taxon>Bacteria</taxon>
        <taxon>Bacillati</taxon>
        <taxon>Actinomycetota</taxon>
        <taxon>Actinomycetes</taxon>
        <taxon>Kitasatosporales</taxon>
        <taxon>Streptomycetaceae</taxon>
        <taxon>Streptomyces</taxon>
    </lineage>
</organism>
<dbReference type="EMBL" id="LMWY01000041">
    <property type="protein sequence ID" value="KUN97524.1"/>
    <property type="molecule type" value="Genomic_DNA"/>
</dbReference>
<keyword evidence="3" id="KW-1185">Reference proteome</keyword>
<dbReference type="Proteomes" id="UP000053429">
    <property type="component" value="Unassembled WGS sequence"/>
</dbReference>
<evidence type="ECO:0000256" key="1">
    <source>
        <dbReference type="SAM" id="MobiDB-lite"/>
    </source>
</evidence>
<proteinExistence type="predicted"/>
<protein>
    <submittedName>
        <fullName evidence="2">Uncharacterized protein</fullName>
    </submittedName>
</protein>
<reference evidence="2 3" key="1">
    <citation type="submission" date="2015-10" db="EMBL/GenBank/DDBJ databases">
        <title>Draft genome sequence of Streptomyces caeruleatus NRRL B-24802, type strain for the species Streptomyces caeruleatus.</title>
        <authorList>
            <person name="Ruckert C."/>
            <person name="Winkler A."/>
            <person name="Kalinowski J."/>
            <person name="Kampfer P."/>
            <person name="Glaeser S."/>
        </authorList>
    </citation>
    <scope>NUCLEOTIDE SEQUENCE [LARGE SCALE GENOMIC DNA]</scope>
    <source>
        <strain evidence="2 3">NRRL B-24802</strain>
    </source>
</reference>
<sequence length="107" mass="10789">MQGGQCGRADVGEKTPGGGCGGDRAQHLALVTQDSEVSDGLAAVGGHHGQVDRHPARGVPRAARPQPTQRAGEGAGQPGDFGQIGRQTGSGMADHPATVGRDDKSRT</sequence>
<name>A0A101TS83_9ACTN</name>
<comment type="caution">
    <text evidence="2">The sequence shown here is derived from an EMBL/GenBank/DDBJ whole genome shotgun (WGS) entry which is preliminary data.</text>
</comment>